<keyword evidence="4" id="KW-0315">Glutamine amidotransferase</keyword>
<evidence type="ECO:0000256" key="2">
    <source>
        <dbReference type="ARBA" id="ARBA00023239"/>
    </source>
</evidence>
<dbReference type="InterPro" id="IPR050325">
    <property type="entry name" value="Prot/Nucl_acid_deglycase"/>
</dbReference>
<evidence type="ECO:0000313" key="4">
    <source>
        <dbReference type="EMBL" id="WBP85150.1"/>
    </source>
</evidence>
<comment type="similarity">
    <text evidence="3">Belongs to the peptidase C56 family. HSP31-like subfamily.</text>
</comment>
<gene>
    <name evidence="4" type="ORF">O1G21_04300</name>
</gene>
<keyword evidence="1" id="KW-0346">Stress response</keyword>
<evidence type="ECO:0000313" key="5">
    <source>
        <dbReference type="Proteomes" id="UP001212821"/>
    </source>
</evidence>
<name>A0ABY7PXI3_9ACTN</name>
<accession>A0ABY7PXI3</accession>
<protein>
    <submittedName>
        <fullName evidence="4">Type 1 glutamine amidotransferase domain-containing protein</fullName>
    </submittedName>
</protein>
<dbReference type="Pfam" id="PF17124">
    <property type="entry name" value="ThiJ_like"/>
    <property type="match status" value="1"/>
</dbReference>
<proteinExistence type="inferred from homology"/>
<dbReference type="Proteomes" id="UP001212821">
    <property type="component" value="Chromosome"/>
</dbReference>
<dbReference type="InterPro" id="IPR029062">
    <property type="entry name" value="Class_I_gatase-like"/>
</dbReference>
<reference evidence="5" key="1">
    <citation type="submission" date="2022-12" db="EMBL/GenBank/DDBJ databases">
        <authorList>
            <person name="Mo P."/>
        </authorList>
    </citation>
    <scope>NUCLEOTIDE SEQUENCE [LARGE SCALE GENOMIC DNA]</scope>
    <source>
        <strain evidence="5">HUAS 3-15</strain>
    </source>
</reference>
<evidence type="ECO:0000256" key="3">
    <source>
        <dbReference type="ARBA" id="ARBA00038493"/>
    </source>
</evidence>
<keyword evidence="5" id="KW-1185">Reference proteome</keyword>
<dbReference type="PANTHER" id="PTHR48094:SF11">
    <property type="entry name" value="GLUTATHIONE-INDEPENDENT GLYOXALASE HSP31-RELATED"/>
    <property type="match status" value="1"/>
</dbReference>
<dbReference type="EMBL" id="CP115450">
    <property type="protein sequence ID" value="WBP85150.1"/>
    <property type="molecule type" value="Genomic_DNA"/>
</dbReference>
<dbReference type="InterPro" id="IPR032633">
    <property type="entry name" value="ThiJ-like"/>
</dbReference>
<evidence type="ECO:0000256" key="1">
    <source>
        <dbReference type="ARBA" id="ARBA00023016"/>
    </source>
</evidence>
<dbReference type="RefSeq" id="WP_270140903.1">
    <property type="nucleotide sequence ID" value="NZ_CP115450.1"/>
</dbReference>
<dbReference type="CDD" id="cd03141">
    <property type="entry name" value="GATase1_Hsp31_like"/>
    <property type="match status" value="1"/>
</dbReference>
<keyword evidence="2" id="KW-0456">Lyase</keyword>
<dbReference type="PANTHER" id="PTHR48094">
    <property type="entry name" value="PROTEIN/NUCLEIC ACID DEGLYCASE DJ-1-RELATED"/>
    <property type="match status" value="1"/>
</dbReference>
<dbReference type="Gene3D" id="3.40.50.880">
    <property type="match status" value="1"/>
</dbReference>
<dbReference type="SUPFAM" id="SSF52317">
    <property type="entry name" value="Class I glutamine amidotransferase-like"/>
    <property type="match status" value="1"/>
</dbReference>
<sequence length="274" mass="30506">MPKHILIVLSEYGYWAEELVGPLSEFDQRGYRVTFATPNGKRARALPPSLDEEYVDPPLGRSVTTAEVAALGRAVDSGNRLDDPLDLSAWIPERPYTSSPDHLRKLEEYHRSLERIDADLRSYDALLIVGGSGPIVDLANNERVHDLILAFLRVGKPIGAECYGVACLAFARDWDDRKSIIRGKHVTGHCKEYDYKDGTGFLGTDFVMGPPPYPLEYILRDATGPDGAYHGNFGKPLSVIVDYPFVTGRSTPDSFLTGRKMVEMLEDGLTRFGW</sequence>
<organism evidence="4 5">
    <name type="scientific">Kitasatospora cathayae</name>
    <dbReference type="NCBI Taxonomy" id="3004092"/>
    <lineage>
        <taxon>Bacteria</taxon>
        <taxon>Bacillati</taxon>
        <taxon>Actinomycetota</taxon>
        <taxon>Actinomycetes</taxon>
        <taxon>Kitasatosporales</taxon>
        <taxon>Streptomycetaceae</taxon>
        <taxon>Kitasatospora</taxon>
    </lineage>
</organism>